<dbReference type="GO" id="GO:0006396">
    <property type="term" value="P:RNA processing"/>
    <property type="evidence" value="ECO:0000318"/>
    <property type="project" value="GO_Central"/>
</dbReference>
<keyword evidence="1" id="KW-0677">Repeat</keyword>
<keyword evidence="4" id="KW-1185">Reference proteome</keyword>
<dbReference type="InterPro" id="IPR002885">
    <property type="entry name" value="PPR_rpt"/>
</dbReference>
<proteinExistence type="predicted"/>
<dbReference type="PANTHER" id="PTHR47936:SF1">
    <property type="entry name" value="PENTATRICOPEPTIDE REPEAT-CONTAINING PROTEIN GUN1, CHLOROPLASTIC"/>
    <property type="match status" value="1"/>
</dbReference>
<evidence type="ECO:0008006" key="5">
    <source>
        <dbReference type="Google" id="ProtNLM"/>
    </source>
</evidence>
<dbReference type="GeneID" id="18239049"/>
<dbReference type="EMBL" id="GL882888">
    <property type="protein sequence ID" value="EGF78641.1"/>
    <property type="molecule type" value="Genomic_DNA"/>
</dbReference>
<sequence>MVSAYYIYEHINRTDPAKLIDLSTWCFNSLLNAVITNKYKFTNETKHSHRMRVAVDMLRLMDTLGVNADFNTYAIALIIYGQLGDVVALDKTYSLICDRGYNVNTTFIISRMCKAYIIGNREKKGLMYFSQLLSIDNSIRTYNFLLSAYSKVNNENAILETMKKITQAGLKPNAITIAIVSAMYLKNENYTAVQEYISRARSDGIEMNQRLFNIQMRASNALCDHKATLLFLKEIYAAKILPHTSTINEGLIAHAGLGNWAAVWSYYLTLCKTHSVHKSSMAAIAKALGPLKEKSSLYKLKEMVRSQRVPFRSILFDLMLGYAIKGDAASIFILIDQFQTTFQTVPFEAYHCAILAHYNSKDADACLAYAKSLDEKNLDIKFSLWYTVLLCMMRYKPEKVDWVKEHIQFKYPEILIEDSLEKARRLIESEDERDIKVVFT</sequence>
<dbReference type="PANTHER" id="PTHR47936">
    <property type="entry name" value="PPR_LONG DOMAIN-CONTAINING PROTEIN"/>
    <property type="match status" value="1"/>
</dbReference>
<dbReference type="InterPro" id="IPR011990">
    <property type="entry name" value="TPR-like_helical_dom_sf"/>
</dbReference>
<organism evidence="3 4">
    <name type="scientific">Batrachochytrium dendrobatidis (strain JAM81 / FGSC 10211)</name>
    <name type="common">Frog chytrid fungus</name>
    <dbReference type="NCBI Taxonomy" id="684364"/>
    <lineage>
        <taxon>Eukaryota</taxon>
        <taxon>Fungi</taxon>
        <taxon>Fungi incertae sedis</taxon>
        <taxon>Chytridiomycota</taxon>
        <taxon>Chytridiomycota incertae sedis</taxon>
        <taxon>Chytridiomycetes</taxon>
        <taxon>Rhizophydiales</taxon>
        <taxon>Rhizophydiales incertae sedis</taxon>
        <taxon>Batrachochytrium</taxon>
    </lineage>
</organism>
<evidence type="ECO:0000256" key="2">
    <source>
        <dbReference type="PROSITE-ProRule" id="PRU00708"/>
    </source>
</evidence>
<dbReference type="AlphaFoldDB" id="F4P7P5"/>
<dbReference type="OrthoDB" id="2178701at2759"/>
<dbReference type="Pfam" id="PF13812">
    <property type="entry name" value="PPR_3"/>
    <property type="match status" value="1"/>
</dbReference>
<name>F4P7P5_BATDJ</name>
<dbReference type="HOGENOM" id="CLU_034298_0_0_1"/>
<gene>
    <name evidence="3" type="ORF">BATDEDRAFT_26497</name>
</gene>
<reference evidence="3 4" key="1">
    <citation type="submission" date="2009-12" db="EMBL/GenBank/DDBJ databases">
        <title>The draft genome of Batrachochytrium dendrobatidis.</title>
        <authorList>
            <consortium name="US DOE Joint Genome Institute (JGI-PGF)"/>
            <person name="Kuo A."/>
            <person name="Salamov A."/>
            <person name="Schmutz J."/>
            <person name="Lucas S."/>
            <person name="Pitluck S."/>
            <person name="Rosenblum E."/>
            <person name="Stajich J."/>
            <person name="Eisen M."/>
            <person name="Grigoriev I.V."/>
        </authorList>
    </citation>
    <scope>NUCLEOTIDE SEQUENCE [LARGE SCALE GENOMIC DNA]</scope>
    <source>
        <strain evidence="4">JAM81 / FGSC 10211</strain>
    </source>
</reference>
<dbReference type="GO" id="GO:0003729">
    <property type="term" value="F:mRNA binding"/>
    <property type="evidence" value="ECO:0000318"/>
    <property type="project" value="GO_Central"/>
</dbReference>
<accession>F4P7P5</accession>
<dbReference type="Proteomes" id="UP000007241">
    <property type="component" value="Unassembled WGS sequence"/>
</dbReference>
<dbReference type="RefSeq" id="XP_006680684.1">
    <property type="nucleotide sequence ID" value="XM_006680621.1"/>
</dbReference>
<dbReference type="GO" id="GO:0007005">
    <property type="term" value="P:mitochondrion organization"/>
    <property type="evidence" value="ECO:0000318"/>
    <property type="project" value="GO_Central"/>
</dbReference>
<dbReference type="GO" id="GO:0005739">
    <property type="term" value="C:mitochondrion"/>
    <property type="evidence" value="ECO:0000318"/>
    <property type="project" value="GO_Central"/>
</dbReference>
<dbReference type="PROSITE" id="PS51375">
    <property type="entry name" value="PPR"/>
    <property type="match status" value="1"/>
</dbReference>
<feature type="repeat" description="PPR" evidence="2">
    <location>
        <begin position="138"/>
        <end position="172"/>
    </location>
</feature>
<evidence type="ECO:0000313" key="4">
    <source>
        <dbReference type="Proteomes" id="UP000007241"/>
    </source>
</evidence>
<evidence type="ECO:0000313" key="3">
    <source>
        <dbReference type="EMBL" id="EGF78641.1"/>
    </source>
</evidence>
<dbReference type="InParanoid" id="F4P7P5"/>
<dbReference type="STRING" id="684364.F4P7P5"/>
<evidence type="ECO:0000256" key="1">
    <source>
        <dbReference type="ARBA" id="ARBA00022737"/>
    </source>
</evidence>
<protein>
    <recommendedName>
        <fullName evidence="5">Pentacotripeptide-repeat region of PRORP domain-containing protein</fullName>
    </recommendedName>
</protein>
<dbReference type="Gene3D" id="1.25.40.10">
    <property type="entry name" value="Tetratricopeptide repeat domain"/>
    <property type="match status" value="1"/>
</dbReference>